<comment type="subcellular location">
    <subcellularLocation>
        <location evidence="1 7">Nucleus</location>
    </subcellularLocation>
</comment>
<evidence type="ECO:0000256" key="6">
    <source>
        <dbReference type="ARBA" id="ARBA00023242"/>
    </source>
</evidence>
<evidence type="ECO:0000256" key="1">
    <source>
        <dbReference type="ARBA" id="ARBA00004123"/>
    </source>
</evidence>
<dbReference type="RefSeq" id="XP_067549995.1">
    <property type="nucleotide sequence ID" value="XM_067691651.1"/>
</dbReference>
<comment type="subunit">
    <text evidence="3">Component of the GINS complex which is a heterotetramer of SLD5, PSF1, PSF2 and PSF3.</text>
</comment>
<evidence type="ECO:0000313" key="10">
    <source>
        <dbReference type="EMBL" id="KAG5420879.1"/>
    </source>
</evidence>
<dbReference type="PANTHER" id="PTHR21206:SF0">
    <property type="entry name" value="DNA REPLICATION COMPLEX GINS PROTEIN SLD5"/>
    <property type="match status" value="1"/>
</dbReference>
<dbReference type="Pfam" id="PF05916">
    <property type="entry name" value="Sld5"/>
    <property type="match status" value="1"/>
</dbReference>
<dbReference type="GO" id="GO:0000727">
    <property type="term" value="P:double-strand break repair via break-induced replication"/>
    <property type="evidence" value="ECO:0007669"/>
    <property type="project" value="TreeGrafter"/>
</dbReference>
<evidence type="ECO:0000256" key="4">
    <source>
        <dbReference type="ARBA" id="ARBA00014804"/>
    </source>
</evidence>
<proteinExistence type="inferred from homology"/>
<dbReference type="InterPro" id="IPR038749">
    <property type="entry name" value="Sld5_GINS_A"/>
</dbReference>
<dbReference type="Gene3D" id="1.20.58.1030">
    <property type="match status" value="1"/>
</dbReference>
<feature type="domain" description="DNA replication complex GINS protein SLD5 C-terminal" evidence="9">
    <location>
        <begin position="181"/>
        <end position="233"/>
    </location>
</feature>
<accession>A0A8H7ZHY9</accession>
<keyword evidence="6 7" id="KW-0539">Nucleus</keyword>
<reference evidence="10 11" key="1">
    <citation type="submission" date="2020-12" db="EMBL/GenBank/DDBJ databases">
        <title>Effect of drift, selection, and recombination on the evolution of hybrid genomes in Candida yeast pathogens.</title>
        <authorList>
            <person name="Mixao V."/>
            <person name="Ksiezopolska E."/>
            <person name="Saus E."/>
            <person name="Boekhout T."/>
            <person name="Gacser A."/>
            <person name="Gabaldon T."/>
        </authorList>
    </citation>
    <scope>NUCLEOTIDE SEQUENCE [LARGE SCALE GENOMIC DNA]</scope>
    <source>
        <strain evidence="10 11">BP57</strain>
    </source>
</reference>
<dbReference type="GO" id="GO:0000811">
    <property type="term" value="C:GINS complex"/>
    <property type="evidence" value="ECO:0007669"/>
    <property type="project" value="UniProtKB-UniRule"/>
</dbReference>
<dbReference type="PANTHER" id="PTHR21206">
    <property type="entry name" value="SLD5 PROTEIN"/>
    <property type="match status" value="1"/>
</dbReference>
<dbReference type="InterPro" id="IPR021151">
    <property type="entry name" value="GINS_A"/>
</dbReference>
<dbReference type="EMBL" id="JAEOAQ010000002">
    <property type="protein sequence ID" value="KAG5420879.1"/>
    <property type="molecule type" value="Genomic_DNA"/>
</dbReference>
<comment type="caution">
    <text evidence="10">The sequence shown here is derived from an EMBL/GenBank/DDBJ whole genome shotgun (WGS) entry which is preliminary data.</text>
</comment>
<feature type="domain" description="GINS subunit" evidence="8">
    <location>
        <begin position="79"/>
        <end position="156"/>
    </location>
</feature>
<evidence type="ECO:0000313" key="11">
    <source>
        <dbReference type="Proteomes" id="UP000669133"/>
    </source>
</evidence>
<dbReference type="Proteomes" id="UP000669133">
    <property type="component" value="Unassembled WGS sequence"/>
</dbReference>
<dbReference type="OrthoDB" id="338231at2759"/>
<name>A0A8H7ZHY9_9ASCO</name>
<protein>
    <recommendedName>
        <fullName evidence="4 7">DNA replication complex GINS protein SLD5</fullName>
    </recommendedName>
</protein>
<dbReference type="PIRSF" id="PIRSF007764">
    <property type="entry name" value="Sld5"/>
    <property type="match status" value="1"/>
</dbReference>
<dbReference type="CDD" id="cd21692">
    <property type="entry name" value="GINS_B_Sld5"/>
    <property type="match status" value="1"/>
</dbReference>
<dbReference type="InterPro" id="IPR008591">
    <property type="entry name" value="GINS_Sld5"/>
</dbReference>
<dbReference type="Gene3D" id="3.40.5.60">
    <property type="match status" value="1"/>
</dbReference>
<dbReference type="Pfam" id="PF16922">
    <property type="entry name" value="SLD5_C"/>
    <property type="match status" value="1"/>
</dbReference>
<dbReference type="GeneID" id="93651389"/>
<organism evidence="10 11">
    <name type="scientific">Candida metapsilosis</name>
    <dbReference type="NCBI Taxonomy" id="273372"/>
    <lineage>
        <taxon>Eukaryota</taxon>
        <taxon>Fungi</taxon>
        <taxon>Dikarya</taxon>
        <taxon>Ascomycota</taxon>
        <taxon>Saccharomycotina</taxon>
        <taxon>Pichiomycetes</taxon>
        <taxon>Debaryomycetaceae</taxon>
        <taxon>Candida/Lodderomyces clade</taxon>
        <taxon>Candida</taxon>
    </lineage>
</organism>
<evidence type="ECO:0000256" key="5">
    <source>
        <dbReference type="ARBA" id="ARBA00022705"/>
    </source>
</evidence>
<comment type="function">
    <text evidence="7">The GINS complex plays an essential role in the initiation of DNA replication.</text>
</comment>
<comment type="similarity">
    <text evidence="2 7">Belongs to the GINS4/SLD5 family.</text>
</comment>
<dbReference type="InterPro" id="IPR036224">
    <property type="entry name" value="GINS_bundle-like_dom_sf"/>
</dbReference>
<sequence>MDIDDILQEFEESSSRRFQETSSNICQDLITAAMNERMAPELLPYKATLMNQILTHISNQQQYLLDSHEYGEMNSANGIISSDFKLQLMIIETDVERLSYTVRLYLRTRLSKINKYTLFYINKTRKEEQEEELLSSEEKDYIHQYYSLLTSLYNNCFLKKLPQILTYLDDNSGGHNMIVAPDVDQFVFVKCISETPLLLHLDDDELELVKNGVYVIKYSLIKRYLEIGDIVLI</sequence>
<keyword evidence="5 7" id="KW-0235">DNA replication</keyword>
<dbReference type="SUPFAM" id="SSF158573">
    <property type="entry name" value="GINS helical bundle-like"/>
    <property type="match status" value="1"/>
</dbReference>
<evidence type="ECO:0000256" key="3">
    <source>
        <dbReference type="ARBA" id="ARBA00011352"/>
    </source>
</evidence>
<dbReference type="GO" id="GO:0006261">
    <property type="term" value="P:DNA-templated DNA replication"/>
    <property type="evidence" value="ECO:0007669"/>
    <property type="project" value="InterPro"/>
</dbReference>
<evidence type="ECO:0000256" key="7">
    <source>
        <dbReference type="PIRNR" id="PIRNR007764"/>
    </source>
</evidence>
<evidence type="ECO:0000259" key="9">
    <source>
        <dbReference type="Pfam" id="PF16922"/>
    </source>
</evidence>
<dbReference type="InterPro" id="IPR031633">
    <property type="entry name" value="SLD5_C"/>
</dbReference>
<dbReference type="AlphaFoldDB" id="A0A8H7ZHY9"/>
<gene>
    <name evidence="10" type="ORF">I9W82_002760</name>
</gene>
<evidence type="ECO:0000256" key="2">
    <source>
        <dbReference type="ARBA" id="ARBA00008187"/>
    </source>
</evidence>
<keyword evidence="11" id="KW-1185">Reference proteome</keyword>
<evidence type="ECO:0000259" key="8">
    <source>
        <dbReference type="Pfam" id="PF05916"/>
    </source>
</evidence>
<dbReference type="CDD" id="cd11711">
    <property type="entry name" value="GINS_A_Sld5"/>
    <property type="match status" value="1"/>
</dbReference>
<dbReference type="SUPFAM" id="SSF160059">
    <property type="entry name" value="PriA/YqbF domain"/>
    <property type="match status" value="1"/>
</dbReference>